<sequence>MRPTADLGTGRINVLVFPKLWSSLKPQISQGTTAISLACSTYAQTGQLPRIFETSSSPALTAHAVRPAHMSGPDHL</sequence>
<dbReference type="OrthoDB" id="4350751at2"/>
<evidence type="ECO:0000313" key="2">
    <source>
        <dbReference type="Proteomes" id="UP000248889"/>
    </source>
</evidence>
<proteinExistence type="predicted"/>
<keyword evidence="2" id="KW-1185">Reference proteome</keyword>
<dbReference type="RefSeq" id="WP_111501234.1">
    <property type="nucleotide sequence ID" value="NZ_QKYN01000053.1"/>
</dbReference>
<protein>
    <submittedName>
        <fullName evidence="1">Uncharacterized protein</fullName>
    </submittedName>
</protein>
<accession>A0A2X0INA4</accession>
<evidence type="ECO:0000313" key="1">
    <source>
        <dbReference type="EMBL" id="RAG85013.1"/>
    </source>
</evidence>
<name>A0A2X0INA4_9ACTN</name>
<organism evidence="1 2">
    <name type="scientific">Streptacidiphilus pinicola</name>
    <dbReference type="NCBI Taxonomy" id="2219663"/>
    <lineage>
        <taxon>Bacteria</taxon>
        <taxon>Bacillati</taxon>
        <taxon>Actinomycetota</taxon>
        <taxon>Actinomycetes</taxon>
        <taxon>Kitasatosporales</taxon>
        <taxon>Streptomycetaceae</taxon>
        <taxon>Streptacidiphilus</taxon>
    </lineage>
</organism>
<dbReference type="EMBL" id="QKYN01000053">
    <property type="protein sequence ID" value="RAG85013.1"/>
    <property type="molecule type" value="Genomic_DNA"/>
</dbReference>
<comment type="caution">
    <text evidence="1">The sequence shown here is derived from an EMBL/GenBank/DDBJ whole genome shotgun (WGS) entry which is preliminary data.</text>
</comment>
<gene>
    <name evidence="1" type="ORF">DN069_13700</name>
</gene>
<dbReference type="AlphaFoldDB" id="A0A2X0INA4"/>
<reference evidence="1 2" key="1">
    <citation type="submission" date="2018-06" db="EMBL/GenBank/DDBJ databases">
        <title>Streptacidiphilus pinicola sp. nov., isolated from pine grove soil.</title>
        <authorList>
            <person name="Roh S.G."/>
            <person name="Park S."/>
            <person name="Kim M.-K."/>
            <person name="Yun B.-R."/>
            <person name="Park J."/>
            <person name="Kim M.J."/>
            <person name="Kim Y.S."/>
            <person name="Kim S.B."/>
        </authorList>
    </citation>
    <scope>NUCLEOTIDE SEQUENCE [LARGE SCALE GENOMIC DNA]</scope>
    <source>
        <strain evidence="1 2">MMS16-CNU450</strain>
    </source>
</reference>
<dbReference type="Proteomes" id="UP000248889">
    <property type="component" value="Unassembled WGS sequence"/>
</dbReference>